<feature type="coiled-coil region" evidence="1">
    <location>
        <begin position="64"/>
        <end position="252"/>
    </location>
</feature>
<organism evidence="2 3">
    <name type="scientific">Chara braunii</name>
    <name type="common">Braun's stonewort</name>
    <dbReference type="NCBI Taxonomy" id="69332"/>
    <lineage>
        <taxon>Eukaryota</taxon>
        <taxon>Viridiplantae</taxon>
        <taxon>Streptophyta</taxon>
        <taxon>Charophyceae</taxon>
        <taxon>Charales</taxon>
        <taxon>Characeae</taxon>
        <taxon>Chara</taxon>
    </lineage>
</organism>
<reference evidence="2 3" key="1">
    <citation type="journal article" date="2018" name="Cell">
        <title>The Chara Genome: Secondary Complexity and Implications for Plant Terrestrialization.</title>
        <authorList>
            <person name="Nishiyama T."/>
            <person name="Sakayama H."/>
            <person name="Vries J.D."/>
            <person name="Buschmann H."/>
            <person name="Saint-Marcoux D."/>
            <person name="Ullrich K.K."/>
            <person name="Haas F.B."/>
            <person name="Vanderstraeten L."/>
            <person name="Becker D."/>
            <person name="Lang D."/>
            <person name="Vosolsobe S."/>
            <person name="Rombauts S."/>
            <person name="Wilhelmsson P.K.I."/>
            <person name="Janitza P."/>
            <person name="Kern R."/>
            <person name="Heyl A."/>
            <person name="Rumpler F."/>
            <person name="Villalobos L.I.A.C."/>
            <person name="Clay J.M."/>
            <person name="Skokan R."/>
            <person name="Toyoda A."/>
            <person name="Suzuki Y."/>
            <person name="Kagoshima H."/>
            <person name="Schijlen E."/>
            <person name="Tajeshwar N."/>
            <person name="Catarino B."/>
            <person name="Hetherington A.J."/>
            <person name="Saltykova A."/>
            <person name="Bonnot C."/>
            <person name="Breuninger H."/>
            <person name="Symeonidi A."/>
            <person name="Radhakrishnan G.V."/>
            <person name="Van Nieuwerburgh F."/>
            <person name="Deforce D."/>
            <person name="Chang C."/>
            <person name="Karol K.G."/>
            <person name="Hedrich R."/>
            <person name="Ulvskov P."/>
            <person name="Glockner G."/>
            <person name="Delwiche C.F."/>
            <person name="Petrasek J."/>
            <person name="Van de Peer Y."/>
            <person name="Friml J."/>
            <person name="Beilby M."/>
            <person name="Dolan L."/>
            <person name="Kohara Y."/>
            <person name="Sugano S."/>
            <person name="Fujiyama A."/>
            <person name="Delaux P.-M."/>
            <person name="Quint M."/>
            <person name="TheiBen G."/>
            <person name="Hagemann M."/>
            <person name="Harholt J."/>
            <person name="Dunand C."/>
            <person name="Zachgo S."/>
            <person name="Langdale J."/>
            <person name="Maumus F."/>
            <person name="Straeten D.V.D."/>
            <person name="Gould S.B."/>
            <person name="Rensing S.A."/>
        </authorList>
    </citation>
    <scope>NUCLEOTIDE SEQUENCE [LARGE SCALE GENOMIC DNA]</scope>
    <source>
        <strain evidence="2 3">S276</strain>
    </source>
</reference>
<dbReference type="Gramene" id="GBG77179">
    <property type="protein sequence ID" value="GBG77179"/>
    <property type="gene ID" value="CBR_g23505"/>
</dbReference>
<dbReference type="OrthoDB" id="1928840at2759"/>
<keyword evidence="1" id="KW-0175">Coiled coil</keyword>
<dbReference type="AlphaFoldDB" id="A0A388L4E0"/>
<sequence length="256" mass="29567">MAWSGPPVDVRAILIDRLMRRLNISRHSLRHIHWFRQLKNIPQNVPHLNGRSAIATAETLAGEEAQLRDKCETMRHELESLKSRLVRQQSENADLKAQQEHDRTTIAAGEGEASKLREQLQNATKDAEHLKSLVNQLDMTREELASKLRCSVAEQRQTANHVQELQMQRDKAREALEQNAEEIAHLKRVLEAVDRERDMAQSEANLRSEEISRLMETNLQKERESVELTKELQRSEQRVQIAEECLQKADIEVGRV</sequence>
<gene>
    <name evidence="2" type="ORF">CBR_g23505</name>
</gene>
<proteinExistence type="predicted"/>
<evidence type="ECO:0000313" key="3">
    <source>
        <dbReference type="Proteomes" id="UP000265515"/>
    </source>
</evidence>
<evidence type="ECO:0000313" key="2">
    <source>
        <dbReference type="EMBL" id="GBG77179.1"/>
    </source>
</evidence>
<evidence type="ECO:0000256" key="1">
    <source>
        <dbReference type="SAM" id="Coils"/>
    </source>
</evidence>
<accession>A0A388L4E0</accession>
<dbReference type="EMBL" id="BFEA01000261">
    <property type="protein sequence ID" value="GBG77179.1"/>
    <property type="molecule type" value="Genomic_DNA"/>
</dbReference>
<dbReference type="Proteomes" id="UP000265515">
    <property type="component" value="Unassembled WGS sequence"/>
</dbReference>
<name>A0A388L4E0_CHABU</name>
<protein>
    <submittedName>
        <fullName evidence="2">Uncharacterized protein</fullName>
    </submittedName>
</protein>
<keyword evidence="3" id="KW-1185">Reference proteome</keyword>
<comment type="caution">
    <text evidence="2">The sequence shown here is derived from an EMBL/GenBank/DDBJ whole genome shotgun (WGS) entry which is preliminary data.</text>
</comment>